<dbReference type="InterPro" id="IPR001245">
    <property type="entry name" value="Ser-Thr/Tyr_kinase_cat_dom"/>
</dbReference>
<sequence>MATIKCHYCNLPLPQSALTSHMRSKHAPPSPTDMDNLYKNLINVPIVVSTKEMPNRVSNIPPKTAARAAAPVKLAPVQGEQSILFSDWLNRDAARRPNYVTVDDMVCSRVIRTDRPKKPAVALERAVRYNVQEIVRVLDGLSNEVREACYAYIRTTHVFPALASFVFLHLSLCPPNGDRRLWQFKTSMRKYELRGEEWCILHYAEIRDLLYSLYLRSPVDHHICNQSLICNSQLLHNLDIEHLGAQVASYLMDRDRAQSFYERIGRSEDSKSISQSMVDLLQALLDLHPREFDEWYKPCFLGAVIHLTRKGLVYPACLEINGIGGRVRTQVAGGFGVIYQGSLLGRTVALKKLKDLEQDYDKLIKDFAHEAVLWRNVNHPNCLPFYGTLKEKDDDLYLVSPWMECGNLSSYLFENPNVDRLPLVYDIASGLEYLHKMQPTIVHGDLKSLNIFVTNTHRACIADFGLSNVRDFSTKANSSMTIGGTVAFIAPEIYSAVARNEIRSLDLRRCDMFAFGVVLYEIYAGQESKLNECDIRAGNRPLRLSEHLCMVHGLDDDIWQLIECLWQHNPNARFVAESARGFIGDKLEARGGMRSPMLGQDPEWDLDFLRRVSVATSPFELRRVAT</sequence>
<evidence type="ECO:0000259" key="1">
    <source>
        <dbReference type="PROSITE" id="PS50011"/>
    </source>
</evidence>
<dbReference type="InterPro" id="IPR051681">
    <property type="entry name" value="Ser/Thr_Kinases-Pseudokinases"/>
</dbReference>
<protein>
    <recommendedName>
        <fullName evidence="1">Protein kinase domain-containing protein</fullName>
    </recommendedName>
</protein>
<dbReference type="Gene3D" id="1.10.510.10">
    <property type="entry name" value="Transferase(Phosphotransferase) domain 1"/>
    <property type="match status" value="1"/>
</dbReference>
<reference evidence="3" key="2">
    <citation type="submission" date="2015-01" db="EMBL/GenBank/DDBJ databases">
        <title>Evolutionary Origins and Diversification of the Mycorrhizal Mutualists.</title>
        <authorList>
            <consortium name="DOE Joint Genome Institute"/>
            <consortium name="Mycorrhizal Genomics Consortium"/>
            <person name="Kohler A."/>
            <person name="Kuo A."/>
            <person name="Nagy L.G."/>
            <person name="Floudas D."/>
            <person name="Copeland A."/>
            <person name="Barry K.W."/>
            <person name="Cichocki N."/>
            <person name="Veneault-Fourrey C."/>
            <person name="LaButti K."/>
            <person name="Lindquist E.A."/>
            <person name="Lipzen A."/>
            <person name="Lundell T."/>
            <person name="Morin E."/>
            <person name="Murat C."/>
            <person name="Riley R."/>
            <person name="Ohm R."/>
            <person name="Sun H."/>
            <person name="Tunlid A."/>
            <person name="Henrissat B."/>
            <person name="Grigoriev I.V."/>
            <person name="Hibbett D.S."/>
            <person name="Martin F."/>
        </authorList>
    </citation>
    <scope>NUCLEOTIDE SEQUENCE [LARGE SCALE GENOMIC DNA]</scope>
    <source>
        <strain evidence="3">Foug A</strain>
    </source>
</reference>
<dbReference type="InterPro" id="IPR008271">
    <property type="entry name" value="Ser/Thr_kinase_AS"/>
</dbReference>
<dbReference type="HOGENOM" id="CLU_030986_0_0_1"/>
<feature type="domain" description="Protein kinase" evidence="1">
    <location>
        <begin position="324"/>
        <end position="583"/>
    </location>
</feature>
<gene>
    <name evidence="2" type="ORF">SCLCIDRAFT_1224237</name>
</gene>
<dbReference type="Proteomes" id="UP000053989">
    <property type="component" value="Unassembled WGS sequence"/>
</dbReference>
<reference evidence="2 3" key="1">
    <citation type="submission" date="2014-04" db="EMBL/GenBank/DDBJ databases">
        <authorList>
            <consortium name="DOE Joint Genome Institute"/>
            <person name="Kuo A."/>
            <person name="Kohler A."/>
            <person name="Nagy L.G."/>
            <person name="Floudas D."/>
            <person name="Copeland A."/>
            <person name="Barry K.W."/>
            <person name="Cichocki N."/>
            <person name="Veneault-Fourrey C."/>
            <person name="LaButti K."/>
            <person name="Lindquist E.A."/>
            <person name="Lipzen A."/>
            <person name="Lundell T."/>
            <person name="Morin E."/>
            <person name="Murat C."/>
            <person name="Sun H."/>
            <person name="Tunlid A."/>
            <person name="Henrissat B."/>
            <person name="Grigoriev I.V."/>
            <person name="Hibbett D.S."/>
            <person name="Martin F."/>
            <person name="Nordberg H.P."/>
            <person name="Cantor M.N."/>
            <person name="Hua S.X."/>
        </authorList>
    </citation>
    <scope>NUCLEOTIDE SEQUENCE [LARGE SCALE GENOMIC DNA]</scope>
    <source>
        <strain evidence="2 3">Foug A</strain>
    </source>
</reference>
<accession>A0A0C3CSX5</accession>
<dbReference type="AlphaFoldDB" id="A0A0C3CSX5"/>
<dbReference type="GO" id="GO:0005524">
    <property type="term" value="F:ATP binding"/>
    <property type="evidence" value="ECO:0007669"/>
    <property type="project" value="InterPro"/>
</dbReference>
<dbReference type="OrthoDB" id="122279at2759"/>
<keyword evidence="3" id="KW-1185">Reference proteome</keyword>
<dbReference type="InParanoid" id="A0A0C3CSX5"/>
<dbReference type="PROSITE" id="PS00108">
    <property type="entry name" value="PROTEIN_KINASE_ST"/>
    <property type="match status" value="1"/>
</dbReference>
<dbReference type="SMART" id="SM00220">
    <property type="entry name" value="S_TKc"/>
    <property type="match status" value="1"/>
</dbReference>
<dbReference type="PANTHER" id="PTHR44329">
    <property type="entry name" value="SERINE/THREONINE-PROTEIN KINASE TNNI3K-RELATED"/>
    <property type="match status" value="1"/>
</dbReference>
<dbReference type="SUPFAM" id="SSF56112">
    <property type="entry name" value="Protein kinase-like (PK-like)"/>
    <property type="match status" value="1"/>
</dbReference>
<dbReference type="InterPro" id="IPR000719">
    <property type="entry name" value="Prot_kinase_dom"/>
</dbReference>
<dbReference type="GO" id="GO:0004674">
    <property type="term" value="F:protein serine/threonine kinase activity"/>
    <property type="evidence" value="ECO:0007669"/>
    <property type="project" value="TreeGrafter"/>
</dbReference>
<evidence type="ECO:0000313" key="3">
    <source>
        <dbReference type="Proteomes" id="UP000053989"/>
    </source>
</evidence>
<name>A0A0C3CSX5_9AGAM</name>
<dbReference type="EMBL" id="KN822244">
    <property type="protein sequence ID" value="KIM51685.1"/>
    <property type="molecule type" value="Genomic_DNA"/>
</dbReference>
<dbReference type="InterPro" id="IPR011009">
    <property type="entry name" value="Kinase-like_dom_sf"/>
</dbReference>
<dbReference type="STRING" id="1036808.A0A0C3CSX5"/>
<evidence type="ECO:0000313" key="2">
    <source>
        <dbReference type="EMBL" id="KIM51685.1"/>
    </source>
</evidence>
<dbReference type="PANTHER" id="PTHR44329:SF289">
    <property type="entry name" value="SERINE_THREONINE-PROTEIN KINASE VIK"/>
    <property type="match status" value="1"/>
</dbReference>
<proteinExistence type="predicted"/>
<dbReference type="PROSITE" id="PS50011">
    <property type="entry name" value="PROTEIN_KINASE_DOM"/>
    <property type="match status" value="1"/>
</dbReference>
<dbReference type="Pfam" id="PF07714">
    <property type="entry name" value="PK_Tyr_Ser-Thr"/>
    <property type="match status" value="1"/>
</dbReference>
<organism evidence="2 3">
    <name type="scientific">Scleroderma citrinum Foug A</name>
    <dbReference type="NCBI Taxonomy" id="1036808"/>
    <lineage>
        <taxon>Eukaryota</taxon>
        <taxon>Fungi</taxon>
        <taxon>Dikarya</taxon>
        <taxon>Basidiomycota</taxon>
        <taxon>Agaricomycotina</taxon>
        <taxon>Agaricomycetes</taxon>
        <taxon>Agaricomycetidae</taxon>
        <taxon>Boletales</taxon>
        <taxon>Sclerodermatineae</taxon>
        <taxon>Sclerodermataceae</taxon>
        <taxon>Scleroderma</taxon>
    </lineage>
</organism>